<dbReference type="Pfam" id="PF02542">
    <property type="entry name" value="YgbB"/>
    <property type="match status" value="1"/>
</dbReference>
<name>A0A1H3C7B3_ALLWA</name>
<dbReference type="PANTHER" id="PTHR43181">
    <property type="entry name" value="2-C-METHYL-D-ERYTHRITOL 2,4-CYCLODIPHOSPHATE SYNTHASE, CHLOROPLASTIC"/>
    <property type="match status" value="1"/>
</dbReference>
<feature type="binding site" evidence="9">
    <location>
        <begin position="56"/>
        <end position="58"/>
    </location>
    <ligand>
        <name>4-CDP-2-C-methyl-D-erythritol 2-phosphate</name>
        <dbReference type="ChEBI" id="CHEBI:57919"/>
    </ligand>
</feature>
<feature type="binding site" evidence="9">
    <location>
        <position position="142"/>
    </location>
    <ligand>
        <name>4-CDP-2-C-methyl-D-erythritol 2-phosphate</name>
        <dbReference type="ChEBI" id="CHEBI:57919"/>
    </ligand>
</feature>
<feature type="site" description="Transition state stabilizer" evidence="9">
    <location>
        <position position="133"/>
    </location>
</feature>
<evidence type="ECO:0000256" key="2">
    <source>
        <dbReference type="ARBA" id="ARBA00004709"/>
    </source>
</evidence>
<evidence type="ECO:0000259" key="11">
    <source>
        <dbReference type="Pfam" id="PF02542"/>
    </source>
</evidence>
<sequence length="169" mass="17878">MLIGQGFDAHRFAAERRLILGGVEIPHDQGMLAHSDGDVLIHALCDALLGAAGLGDIGRHFPDTDAAYAGIDSRILLRRVCESLHSRGLRVHNADMTLIAQRPKLAPHIPAMRETLAADLACPVERVNVKATTMEHMGFTGRGEGIAASAVVLLIEAPDTSALSAFSAA</sequence>
<protein>
    <recommendedName>
        <fullName evidence="5 9">2-C-methyl-D-erythritol 2,4-cyclodiphosphate synthase</fullName>
        <shortName evidence="9">MECDP-synthase</shortName>
        <shortName evidence="9">MECPP-synthase</shortName>
        <shortName evidence="9">MECPS</shortName>
        <ecNumber evidence="5 9">4.6.1.12</ecNumber>
    </recommendedName>
</protein>
<feature type="binding site" evidence="9">
    <location>
        <position position="8"/>
    </location>
    <ligand>
        <name>a divalent metal cation</name>
        <dbReference type="ChEBI" id="CHEBI:60240"/>
    </ligand>
</feature>
<feature type="binding site" evidence="9">
    <location>
        <position position="10"/>
    </location>
    <ligand>
        <name>a divalent metal cation</name>
        <dbReference type="ChEBI" id="CHEBI:60240"/>
    </ligand>
</feature>
<evidence type="ECO:0000256" key="9">
    <source>
        <dbReference type="HAMAP-Rule" id="MF_00107"/>
    </source>
</evidence>
<dbReference type="FunFam" id="3.30.1330.50:FF:000001">
    <property type="entry name" value="2-C-methyl-D-erythritol 2,4-cyclodiphosphate synthase"/>
    <property type="match status" value="1"/>
</dbReference>
<feature type="domain" description="2-C-methyl-D-erythritol 2,4-cyclodiphosphate synthase" evidence="11">
    <location>
        <begin position="1"/>
        <end position="154"/>
    </location>
</feature>
<organism evidence="12 13">
    <name type="scientific">Allochromatium warmingii</name>
    <name type="common">Chromatium warmingii</name>
    <dbReference type="NCBI Taxonomy" id="61595"/>
    <lineage>
        <taxon>Bacteria</taxon>
        <taxon>Pseudomonadati</taxon>
        <taxon>Pseudomonadota</taxon>
        <taxon>Gammaproteobacteria</taxon>
        <taxon>Chromatiales</taxon>
        <taxon>Chromatiaceae</taxon>
        <taxon>Allochromatium</taxon>
    </lineage>
</organism>
<comment type="function">
    <text evidence="9">Involved in the biosynthesis of isopentenyl diphosphate (IPP) and dimethylallyl diphosphate (DMAPP), two major building blocks of isoprenoid compounds. Catalyzes the conversion of 4-diphosphocytidyl-2-C-methyl-D-erythritol 2-phosphate (CDP-ME2P) to 2-C-methyl-D-erythritol 2,4-cyclodiphosphate (ME-CPP) with a corresponding release of cytidine 5-monophosphate (CMP).</text>
</comment>
<evidence type="ECO:0000256" key="7">
    <source>
        <dbReference type="ARBA" id="ARBA00023229"/>
    </source>
</evidence>
<reference evidence="13" key="1">
    <citation type="submission" date="2016-10" db="EMBL/GenBank/DDBJ databases">
        <authorList>
            <person name="Varghese N."/>
            <person name="Submissions S."/>
        </authorList>
    </citation>
    <scope>NUCLEOTIDE SEQUENCE [LARGE SCALE GENOMIC DNA]</scope>
    <source>
        <strain evidence="13">DSM 173</strain>
    </source>
</reference>
<dbReference type="GO" id="GO:0008685">
    <property type="term" value="F:2-C-methyl-D-erythritol 2,4-cyclodiphosphate synthase activity"/>
    <property type="evidence" value="ECO:0007669"/>
    <property type="project" value="UniProtKB-UniRule"/>
</dbReference>
<dbReference type="PROSITE" id="PS01350">
    <property type="entry name" value="ISPF"/>
    <property type="match status" value="1"/>
</dbReference>
<keyword evidence="6 9" id="KW-0479">Metal-binding</keyword>
<evidence type="ECO:0000256" key="3">
    <source>
        <dbReference type="ARBA" id="ARBA00008480"/>
    </source>
</evidence>
<dbReference type="OrthoDB" id="9804336at2"/>
<comment type="pathway">
    <text evidence="2 9">Isoprenoid biosynthesis; isopentenyl diphosphate biosynthesis via DXP pathway; isopentenyl diphosphate from 1-deoxy-D-xylulose 5-phosphate: step 4/6.</text>
</comment>
<keyword evidence="13" id="KW-1185">Reference proteome</keyword>
<comment type="caution">
    <text evidence="9">Lacks conserved residue(s) required for the propagation of feature annotation.</text>
</comment>
<feature type="binding site" evidence="9">
    <location>
        <begin position="61"/>
        <end position="65"/>
    </location>
    <ligand>
        <name>4-CDP-2-C-methyl-D-erythritol 2-phosphate</name>
        <dbReference type="ChEBI" id="CHEBI:57919"/>
    </ligand>
</feature>
<dbReference type="SUPFAM" id="SSF69765">
    <property type="entry name" value="IpsF-like"/>
    <property type="match status" value="1"/>
</dbReference>
<gene>
    <name evidence="9" type="primary">ispF</name>
    <name evidence="12" type="ORF">SAMN05421644_10538</name>
</gene>
<proteinExistence type="inferred from homology"/>
<dbReference type="InterPro" id="IPR020555">
    <property type="entry name" value="MECDP_synthase_CS"/>
</dbReference>
<feature type="binding site" evidence="9">
    <location>
        <begin position="132"/>
        <end position="135"/>
    </location>
    <ligand>
        <name>4-CDP-2-C-methyl-D-erythritol 2-phosphate</name>
        <dbReference type="ChEBI" id="CHEBI:57919"/>
    </ligand>
</feature>
<dbReference type="EMBL" id="FNOW01000005">
    <property type="protein sequence ID" value="SDX50052.1"/>
    <property type="molecule type" value="Genomic_DNA"/>
</dbReference>
<dbReference type="GO" id="GO:0016114">
    <property type="term" value="P:terpenoid biosynthetic process"/>
    <property type="evidence" value="ECO:0007669"/>
    <property type="project" value="InterPro"/>
</dbReference>
<feature type="site" description="Transition state stabilizer" evidence="9">
    <location>
        <position position="34"/>
    </location>
</feature>
<evidence type="ECO:0000256" key="5">
    <source>
        <dbReference type="ARBA" id="ARBA00012579"/>
    </source>
</evidence>
<dbReference type="EC" id="4.6.1.12" evidence="5 9"/>
<comment type="cofactor">
    <cofactor evidence="9">
        <name>a divalent metal cation</name>
        <dbReference type="ChEBI" id="CHEBI:60240"/>
    </cofactor>
    <text evidence="9">Binds 1 divalent metal cation per subunit.</text>
</comment>
<dbReference type="GO" id="GO:0019288">
    <property type="term" value="P:isopentenyl diphosphate biosynthetic process, methylerythritol 4-phosphate pathway"/>
    <property type="evidence" value="ECO:0007669"/>
    <property type="project" value="UniProtKB-UniRule"/>
</dbReference>
<feature type="binding site" evidence="9">
    <location>
        <position position="42"/>
    </location>
    <ligand>
        <name>a divalent metal cation</name>
        <dbReference type="ChEBI" id="CHEBI:60240"/>
    </ligand>
</feature>
<comment type="similarity">
    <text evidence="3 9 10">Belongs to the IspF family.</text>
</comment>
<dbReference type="HAMAP" id="MF_00107">
    <property type="entry name" value="IspF"/>
    <property type="match status" value="1"/>
</dbReference>
<feature type="binding site" evidence="9">
    <location>
        <position position="139"/>
    </location>
    <ligand>
        <name>4-CDP-2-C-methyl-D-erythritol 2-phosphate</name>
        <dbReference type="ChEBI" id="CHEBI:57919"/>
    </ligand>
</feature>
<evidence type="ECO:0000256" key="8">
    <source>
        <dbReference type="ARBA" id="ARBA00023239"/>
    </source>
</evidence>
<comment type="subunit">
    <text evidence="4 9">Homotrimer.</text>
</comment>
<feature type="binding site" evidence="9">
    <location>
        <begin position="34"/>
        <end position="35"/>
    </location>
    <ligand>
        <name>4-CDP-2-C-methyl-D-erythritol 2-phosphate</name>
        <dbReference type="ChEBI" id="CHEBI:57919"/>
    </ligand>
</feature>
<feature type="binding site" evidence="9">
    <location>
        <begin position="8"/>
        <end position="10"/>
    </location>
    <ligand>
        <name>4-CDP-2-C-methyl-D-erythritol 2-phosphate</name>
        <dbReference type="ChEBI" id="CHEBI:57919"/>
    </ligand>
</feature>
<evidence type="ECO:0000313" key="13">
    <source>
        <dbReference type="Proteomes" id="UP000198672"/>
    </source>
</evidence>
<dbReference type="UniPathway" id="UPA00056">
    <property type="reaction ID" value="UER00095"/>
</dbReference>
<dbReference type="CDD" id="cd00554">
    <property type="entry name" value="MECDP_synthase"/>
    <property type="match status" value="1"/>
</dbReference>
<dbReference type="GO" id="GO:0046872">
    <property type="term" value="F:metal ion binding"/>
    <property type="evidence" value="ECO:0007669"/>
    <property type="project" value="UniProtKB-KW"/>
</dbReference>
<evidence type="ECO:0000313" key="12">
    <source>
        <dbReference type="EMBL" id="SDX50052.1"/>
    </source>
</evidence>
<dbReference type="Gene3D" id="3.30.1330.50">
    <property type="entry name" value="2-C-methyl-D-erythritol 2,4-cyclodiphosphate synthase"/>
    <property type="match status" value="1"/>
</dbReference>
<evidence type="ECO:0000256" key="4">
    <source>
        <dbReference type="ARBA" id="ARBA00011233"/>
    </source>
</evidence>
<comment type="catalytic activity">
    <reaction evidence="1 9 10">
        <text>4-CDP-2-C-methyl-D-erythritol 2-phosphate = 2-C-methyl-D-erythritol 2,4-cyclic diphosphate + CMP</text>
        <dbReference type="Rhea" id="RHEA:23864"/>
        <dbReference type="ChEBI" id="CHEBI:57919"/>
        <dbReference type="ChEBI" id="CHEBI:58483"/>
        <dbReference type="ChEBI" id="CHEBI:60377"/>
        <dbReference type="EC" id="4.6.1.12"/>
    </reaction>
</comment>
<evidence type="ECO:0000256" key="1">
    <source>
        <dbReference type="ARBA" id="ARBA00000200"/>
    </source>
</evidence>
<keyword evidence="8 9" id="KW-0456">Lyase</keyword>
<keyword evidence="7 9" id="KW-0414">Isoprene biosynthesis</keyword>
<evidence type="ECO:0000256" key="10">
    <source>
        <dbReference type="RuleBase" id="RU004395"/>
    </source>
</evidence>
<dbReference type="NCBIfam" id="TIGR00151">
    <property type="entry name" value="ispF"/>
    <property type="match status" value="1"/>
</dbReference>
<dbReference type="PANTHER" id="PTHR43181:SF1">
    <property type="entry name" value="2-C-METHYL-D-ERYTHRITOL 2,4-CYCLODIPHOSPHATE SYNTHASE, CHLOROPLASTIC"/>
    <property type="match status" value="1"/>
</dbReference>
<dbReference type="STRING" id="61595.SAMN05421644_10538"/>
<evidence type="ECO:0000256" key="6">
    <source>
        <dbReference type="ARBA" id="ARBA00022723"/>
    </source>
</evidence>
<dbReference type="InterPro" id="IPR003526">
    <property type="entry name" value="MECDP_synthase"/>
</dbReference>
<dbReference type="InterPro" id="IPR036571">
    <property type="entry name" value="MECDP_synthase_sf"/>
</dbReference>
<dbReference type="AlphaFoldDB" id="A0A1H3C7B3"/>
<accession>A0A1H3C7B3</accession>
<dbReference type="Proteomes" id="UP000198672">
    <property type="component" value="Unassembled WGS sequence"/>
</dbReference>
<dbReference type="RefSeq" id="WP_091332123.1">
    <property type="nucleotide sequence ID" value="NZ_FNOW01000005.1"/>
</dbReference>